<dbReference type="Proteomes" id="UP001501207">
    <property type="component" value="Unassembled WGS sequence"/>
</dbReference>
<organism evidence="1 2">
    <name type="scientific">Compostibacter hankyongensis</name>
    <dbReference type="NCBI Taxonomy" id="1007089"/>
    <lineage>
        <taxon>Bacteria</taxon>
        <taxon>Pseudomonadati</taxon>
        <taxon>Bacteroidota</taxon>
        <taxon>Chitinophagia</taxon>
        <taxon>Chitinophagales</taxon>
        <taxon>Chitinophagaceae</taxon>
        <taxon>Compostibacter</taxon>
    </lineage>
</organism>
<protein>
    <recommendedName>
        <fullName evidence="3">Copper chaperone</fullName>
    </recommendedName>
</protein>
<dbReference type="EMBL" id="BAABFN010000006">
    <property type="protein sequence ID" value="GAA4315028.1"/>
    <property type="molecule type" value="Genomic_DNA"/>
</dbReference>
<evidence type="ECO:0008006" key="3">
    <source>
        <dbReference type="Google" id="ProtNLM"/>
    </source>
</evidence>
<comment type="caution">
    <text evidence="1">The sequence shown here is derived from an EMBL/GenBank/DDBJ whole genome shotgun (WGS) entry which is preliminary data.</text>
</comment>
<reference evidence="2" key="1">
    <citation type="journal article" date="2019" name="Int. J. Syst. Evol. Microbiol.">
        <title>The Global Catalogue of Microorganisms (GCM) 10K type strain sequencing project: providing services to taxonomists for standard genome sequencing and annotation.</title>
        <authorList>
            <consortium name="The Broad Institute Genomics Platform"/>
            <consortium name="The Broad Institute Genome Sequencing Center for Infectious Disease"/>
            <person name="Wu L."/>
            <person name="Ma J."/>
        </authorList>
    </citation>
    <scope>NUCLEOTIDE SEQUENCE [LARGE SCALE GENOMIC DNA]</scope>
    <source>
        <strain evidence="2">JCM 17664</strain>
    </source>
</reference>
<accession>A0ABP8G0W9</accession>
<proteinExistence type="predicted"/>
<dbReference type="RefSeq" id="WP_344980032.1">
    <property type="nucleotide sequence ID" value="NZ_BAABFN010000006.1"/>
</dbReference>
<evidence type="ECO:0000313" key="1">
    <source>
        <dbReference type="EMBL" id="GAA4315028.1"/>
    </source>
</evidence>
<sequence>MKTLQFRTNIKCSGCVEKITPFLDKAAGRGSWTVDLASADKTLTVTNPDAGAGAVTEAIAAAGYRASEMV</sequence>
<gene>
    <name evidence="1" type="ORF">GCM10023143_26160</name>
</gene>
<evidence type="ECO:0000313" key="2">
    <source>
        <dbReference type="Proteomes" id="UP001501207"/>
    </source>
</evidence>
<dbReference type="InterPro" id="IPR006121">
    <property type="entry name" value="HMA_dom"/>
</dbReference>
<dbReference type="SUPFAM" id="SSF55008">
    <property type="entry name" value="HMA, heavy metal-associated domain"/>
    <property type="match status" value="1"/>
</dbReference>
<dbReference type="Gene3D" id="3.30.70.100">
    <property type="match status" value="1"/>
</dbReference>
<keyword evidence="2" id="KW-1185">Reference proteome</keyword>
<dbReference type="InterPro" id="IPR036163">
    <property type="entry name" value="HMA_dom_sf"/>
</dbReference>
<dbReference type="CDD" id="cd00371">
    <property type="entry name" value="HMA"/>
    <property type="match status" value="1"/>
</dbReference>
<name>A0ABP8G0W9_9BACT</name>